<dbReference type="GO" id="GO:0005975">
    <property type="term" value="P:carbohydrate metabolic process"/>
    <property type="evidence" value="ECO:0007669"/>
    <property type="project" value="InterPro"/>
</dbReference>
<dbReference type="FunFam" id="3.20.20.80:FF:000007">
    <property type="entry name" value="Acidic mammalian chitinase"/>
    <property type="match status" value="1"/>
</dbReference>
<sequence>MEFTKLIRAAIIAYFVGVGYGQLQNKVLVCYWGTWSHYRPPIGNFSVDKIPPTLCTNIVYSFFGLDNNTNTIKSLDPWLDYSSADHPDGGLDMLRKTVALRNQNPSLKVTLAIGGWNEGSVNYSIMARTQATRASFISSTLNIIQKYDLDGVDADWEYPARRGGIPEDKANFVLLLKEFRAALDTIDTGRGRLLLTSAFGCYEKFLDVSYDIPEISKYLDYFHLMLYDFKMYLEDDGSGEVEPGSNLIGHHAPLYSKDWEDEGNKTMTTRGAPANKLVFGVGAYGKTYEIFSRVEHNFYDLAKGPGVKSEITDAPGTSAMFEICRELLDPRIEWEMGFDNDYKIPYAYSDTKFIGYDDTLSARLKICDELKKTTQPSVLWAIPFICNDSMYHRQISAREISSTQKVIKVLYVQGAGRFQAGDIDPSICSHIIYSFVGMKESTSRIYSRDPGLDLAPGEEEPDPDDEVNYQGDLDMLRKTVRLRDEGNSDLKILMAVGGPQQSQQSFSIMAADAERRRQFVESAVEYITRFNLDGLDLYWLYPAVEADKQNFVQIMKELKEALDALSSTTGKDYTLTAALGCTKEIIDTGYSLVELARYVDYFNLLCFDFKMFSNESESTMKIGHHSSLHFKESESPSDQQLTVAFGVKYFLQLNAPPEKLVLGVAAHANTYKLTSSTRNNFYDVAAGPGPAGEFTGREGFLAYFEICAMIKQSPNNWLFRYDYDYRIPYLSKELIFIGYENEVSVQEKVDFAVDENLGGLMVKSIDLDDSRNICGAWYSFPITSSIFDRLQFWETNSKV</sequence>
<dbReference type="GO" id="GO:0005576">
    <property type="term" value="C:extracellular region"/>
    <property type="evidence" value="ECO:0007669"/>
    <property type="project" value="TreeGrafter"/>
</dbReference>
<dbReference type="PANTHER" id="PTHR11177:SF317">
    <property type="entry name" value="CHITINASE 12-RELATED"/>
    <property type="match status" value="1"/>
</dbReference>
<dbReference type="Gene3D" id="3.10.50.10">
    <property type="match status" value="2"/>
</dbReference>
<dbReference type="SUPFAM" id="SSF51445">
    <property type="entry name" value="(Trans)glycosidases"/>
    <property type="match status" value="2"/>
</dbReference>
<dbReference type="EMBL" id="LNIX01000001">
    <property type="protein sequence ID" value="OXA64609.1"/>
    <property type="molecule type" value="Genomic_DNA"/>
</dbReference>
<dbReference type="PANTHER" id="PTHR11177">
    <property type="entry name" value="CHITINASE"/>
    <property type="match status" value="1"/>
</dbReference>
<dbReference type="SMART" id="SM00636">
    <property type="entry name" value="Glyco_18"/>
    <property type="match status" value="2"/>
</dbReference>
<evidence type="ECO:0000313" key="3">
    <source>
        <dbReference type="EMBL" id="OXA64609.1"/>
    </source>
</evidence>
<dbReference type="InterPro" id="IPR011583">
    <property type="entry name" value="Chitinase_II/V-like_cat"/>
</dbReference>
<dbReference type="Gene3D" id="3.20.20.80">
    <property type="entry name" value="Glycosidases"/>
    <property type="match status" value="2"/>
</dbReference>
<dbReference type="InterPro" id="IPR050314">
    <property type="entry name" value="Glycosyl_Hydrlase_18"/>
</dbReference>
<accession>A0A226F4A5</accession>
<feature type="domain" description="GH18" evidence="2">
    <location>
        <begin position="26"/>
        <end position="793"/>
    </location>
</feature>
<dbReference type="GO" id="GO:0008061">
    <property type="term" value="F:chitin binding"/>
    <property type="evidence" value="ECO:0007669"/>
    <property type="project" value="InterPro"/>
</dbReference>
<keyword evidence="4" id="KW-1185">Reference proteome</keyword>
<reference evidence="3 4" key="1">
    <citation type="submission" date="2015-12" db="EMBL/GenBank/DDBJ databases">
        <title>The genome of Folsomia candida.</title>
        <authorList>
            <person name="Faddeeva A."/>
            <person name="Derks M.F."/>
            <person name="Anvar Y."/>
            <person name="Smit S."/>
            <person name="Van Straalen N."/>
            <person name="Roelofs D."/>
        </authorList>
    </citation>
    <scope>NUCLEOTIDE SEQUENCE [LARGE SCALE GENOMIC DNA]</scope>
    <source>
        <strain evidence="3 4">VU population</strain>
        <tissue evidence="3">Whole body</tissue>
    </source>
</reference>
<protein>
    <submittedName>
        <fullName evidence="3">Putative chitinase 2</fullName>
    </submittedName>
</protein>
<dbReference type="GO" id="GO:0006032">
    <property type="term" value="P:chitin catabolic process"/>
    <property type="evidence" value="ECO:0007669"/>
    <property type="project" value="TreeGrafter"/>
</dbReference>
<dbReference type="AlphaFoldDB" id="A0A226F4A5"/>
<organism evidence="3 4">
    <name type="scientific">Folsomia candida</name>
    <name type="common">Springtail</name>
    <dbReference type="NCBI Taxonomy" id="158441"/>
    <lineage>
        <taxon>Eukaryota</taxon>
        <taxon>Metazoa</taxon>
        <taxon>Ecdysozoa</taxon>
        <taxon>Arthropoda</taxon>
        <taxon>Hexapoda</taxon>
        <taxon>Collembola</taxon>
        <taxon>Entomobryomorpha</taxon>
        <taxon>Isotomoidea</taxon>
        <taxon>Isotomidae</taxon>
        <taxon>Proisotominae</taxon>
        <taxon>Folsomia</taxon>
    </lineage>
</organism>
<dbReference type="STRING" id="158441.A0A226F4A5"/>
<evidence type="ECO:0000256" key="1">
    <source>
        <dbReference type="ARBA" id="ARBA00023157"/>
    </source>
</evidence>
<keyword evidence="1" id="KW-1015">Disulfide bond</keyword>
<dbReference type="SUPFAM" id="SSF54556">
    <property type="entry name" value="Chitinase insertion domain"/>
    <property type="match status" value="2"/>
</dbReference>
<proteinExistence type="predicted"/>
<evidence type="ECO:0000313" key="4">
    <source>
        <dbReference type="Proteomes" id="UP000198287"/>
    </source>
</evidence>
<dbReference type="OrthoDB" id="73875at2759"/>
<name>A0A226F4A5_FOLCA</name>
<dbReference type="InterPro" id="IPR029070">
    <property type="entry name" value="Chitinase_insertion_sf"/>
</dbReference>
<dbReference type="PROSITE" id="PS51910">
    <property type="entry name" value="GH18_2"/>
    <property type="match status" value="1"/>
</dbReference>
<dbReference type="OMA" id="AYWDAQT"/>
<dbReference type="InterPro" id="IPR017853">
    <property type="entry name" value="GH"/>
</dbReference>
<dbReference type="Proteomes" id="UP000198287">
    <property type="component" value="Unassembled WGS sequence"/>
</dbReference>
<gene>
    <name evidence="3" type="ORF">Fcan01_02918</name>
</gene>
<comment type="caution">
    <text evidence="3">The sequence shown here is derived from an EMBL/GenBank/DDBJ whole genome shotgun (WGS) entry which is preliminary data.</text>
</comment>
<dbReference type="InterPro" id="IPR001223">
    <property type="entry name" value="Glyco_hydro18_cat"/>
</dbReference>
<dbReference type="Pfam" id="PF00704">
    <property type="entry name" value="Glyco_hydro_18"/>
    <property type="match status" value="2"/>
</dbReference>
<evidence type="ECO:0000259" key="2">
    <source>
        <dbReference type="PROSITE" id="PS51910"/>
    </source>
</evidence>
<dbReference type="GO" id="GO:0004568">
    <property type="term" value="F:chitinase activity"/>
    <property type="evidence" value="ECO:0007669"/>
    <property type="project" value="TreeGrafter"/>
</dbReference>